<protein>
    <submittedName>
        <fullName evidence="2">Cytochrome P450</fullName>
    </submittedName>
</protein>
<evidence type="ECO:0000256" key="1">
    <source>
        <dbReference type="SAM" id="Phobius"/>
    </source>
</evidence>
<dbReference type="GO" id="GO:0020037">
    <property type="term" value="F:heme binding"/>
    <property type="evidence" value="ECO:0007669"/>
    <property type="project" value="InterPro"/>
</dbReference>
<evidence type="ECO:0000313" key="2">
    <source>
        <dbReference type="EMBL" id="GIJ62783.1"/>
    </source>
</evidence>
<comment type="caution">
    <text evidence="2">The sequence shown here is derived from an EMBL/GenBank/DDBJ whole genome shotgun (WGS) entry which is preliminary data.</text>
</comment>
<name>A0A8J3ZJU3_9ACTN</name>
<dbReference type="GO" id="GO:0005506">
    <property type="term" value="F:iron ion binding"/>
    <property type="evidence" value="ECO:0007669"/>
    <property type="project" value="InterPro"/>
</dbReference>
<dbReference type="PANTHER" id="PTHR24301">
    <property type="entry name" value="THROMBOXANE-A SYNTHASE"/>
    <property type="match status" value="1"/>
</dbReference>
<dbReference type="Proteomes" id="UP000612585">
    <property type="component" value="Unassembled WGS sequence"/>
</dbReference>
<accession>A0A8J3ZJU3</accession>
<evidence type="ECO:0000313" key="3">
    <source>
        <dbReference type="Proteomes" id="UP000612585"/>
    </source>
</evidence>
<dbReference type="RefSeq" id="WP_204008662.1">
    <property type="nucleotide sequence ID" value="NZ_BOPG01000083.1"/>
</dbReference>
<dbReference type="InterPro" id="IPR036396">
    <property type="entry name" value="Cyt_P450_sf"/>
</dbReference>
<organism evidence="2 3">
    <name type="scientific">Virgisporangium aurantiacum</name>
    <dbReference type="NCBI Taxonomy" id="175570"/>
    <lineage>
        <taxon>Bacteria</taxon>
        <taxon>Bacillati</taxon>
        <taxon>Actinomycetota</taxon>
        <taxon>Actinomycetes</taxon>
        <taxon>Micromonosporales</taxon>
        <taxon>Micromonosporaceae</taxon>
        <taxon>Virgisporangium</taxon>
    </lineage>
</organism>
<dbReference type="Gene3D" id="1.10.630.10">
    <property type="entry name" value="Cytochrome P450"/>
    <property type="match status" value="1"/>
</dbReference>
<dbReference type="InterPro" id="IPR001128">
    <property type="entry name" value="Cyt_P450"/>
</dbReference>
<gene>
    <name evidence="2" type="ORF">Vau01_102990</name>
</gene>
<keyword evidence="3" id="KW-1185">Reference proteome</keyword>
<reference evidence="2" key="1">
    <citation type="submission" date="2021-01" db="EMBL/GenBank/DDBJ databases">
        <title>Whole genome shotgun sequence of Virgisporangium aurantiacum NBRC 16421.</title>
        <authorList>
            <person name="Komaki H."/>
            <person name="Tamura T."/>
        </authorList>
    </citation>
    <scope>NUCLEOTIDE SEQUENCE</scope>
    <source>
        <strain evidence="2">NBRC 16421</strain>
    </source>
</reference>
<keyword evidence="1" id="KW-0472">Membrane</keyword>
<keyword evidence="1" id="KW-0812">Transmembrane</keyword>
<dbReference type="SUPFAM" id="SSF48264">
    <property type="entry name" value="Cytochrome P450"/>
    <property type="match status" value="1"/>
</dbReference>
<feature type="transmembrane region" description="Helical" evidence="1">
    <location>
        <begin position="205"/>
        <end position="228"/>
    </location>
</feature>
<keyword evidence="1" id="KW-1133">Transmembrane helix</keyword>
<dbReference type="CDD" id="cd00302">
    <property type="entry name" value="cytochrome_P450"/>
    <property type="match status" value="1"/>
</dbReference>
<proteinExistence type="predicted"/>
<dbReference type="PANTHER" id="PTHR24301:SF2">
    <property type="entry name" value="THROMBOXANE-A SYNTHASE"/>
    <property type="match status" value="1"/>
</dbReference>
<dbReference type="AlphaFoldDB" id="A0A8J3ZJU3"/>
<dbReference type="GO" id="GO:0016705">
    <property type="term" value="F:oxidoreductase activity, acting on paired donors, with incorporation or reduction of molecular oxygen"/>
    <property type="evidence" value="ECO:0007669"/>
    <property type="project" value="InterPro"/>
</dbReference>
<dbReference type="GO" id="GO:0004497">
    <property type="term" value="F:monooxygenase activity"/>
    <property type="evidence" value="ECO:0007669"/>
    <property type="project" value="InterPro"/>
</dbReference>
<dbReference type="EMBL" id="BOPG01000083">
    <property type="protein sequence ID" value="GIJ62783.1"/>
    <property type="molecule type" value="Genomic_DNA"/>
</dbReference>
<dbReference type="Pfam" id="PF00067">
    <property type="entry name" value="p450"/>
    <property type="match status" value="1"/>
</dbReference>
<sequence length="372" mass="40885">MISRRLAGPDYLARLAELRGRHGGVFPGRSGQLYVADPAIARAVLGNAGGRFREHSDFFRIRGGTFGPRSAQIEVGRAVRQLLHRHHRASAGTLPELVDRHLVPTSIWPDAGNRLLFDYTRRVLVGADPSPLLLDTVREVVERAVLAGARDRYSMLARARFRARVMRVLATELAARRETGASEDLFDVLAHHAPPTTPNRDLAEVYLSGLFAMVGSVGFLFGWAMFLAATHGFDEPARVVREALRLWPVAWLFARRPAHAGELGGVAVTPDDDVRVCGYLVHRDPDHWSAPDEYRPERWATGTGTDAFIPFGWGPHACTGAAASLRIVESLVGIVGDRYRLDVTVTDPRPHVAAALAPPRFTLRLARTARTG</sequence>